<evidence type="ECO:0000313" key="2">
    <source>
        <dbReference type="EnsemblMetazoa" id="PPA45107.1"/>
    </source>
</evidence>
<keyword evidence="3" id="KW-1185">Reference proteome</keyword>
<evidence type="ECO:0000313" key="3">
    <source>
        <dbReference type="Proteomes" id="UP000005239"/>
    </source>
</evidence>
<feature type="region of interest" description="Disordered" evidence="1">
    <location>
        <begin position="106"/>
        <end position="133"/>
    </location>
</feature>
<sequence length="133" mass="14717">MKGLIPPLDLWINHSGGTTLPDEEDSYNWNDSCCSRSVDEEGLAVEKRERPAREEGTVVGGGIWKGWAWMQQWRLRSMQQLAAAAAAAGIEQQLTSLADTDVISVTDEGEGAETEMGGDSSEEDKVMKYRRNR</sequence>
<organism evidence="2 3">
    <name type="scientific">Pristionchus pacificus</name>
    <name type="common">Parasitic nematode worm</name>
    <dbReference type="NCBI Taxonomy" id="54126"/>
    <lineage>
        <taxon>Eukaryota</taxon>
        <taxon>Metazoa</taxon>
        <taxon>Ecdysozoa</taxon>
        <taxon>Nematoda</taxon>
        <taxon>Chromadorea</taxon>
        <taxon>Rhabditida</taxon>
        <taxon>Rhabditina</taxon>
        <taxon>Diplogasteromorpha</taxon>
        <taxon>Diplogasteroidea</taxon>
        <taxon>Neodiplogasteridae</taxon>
        <taxon>Pristionchus</taxon>
    </lineage>
</organism>
<protein>
    <submittedName>
        <fullName evidence="2">Uncharacterized protein</fullName>
    </submittedName>
</protein>
<name>A0A2A6CGS2_PRIPA</name>
<dbReference type="Proteomes" id="UP000005239">
    <property type="component" value="Unassembled WGS sequence"/>
</dbReference>
<dbReference type="EnsemblMetazoa" id="PPA45107.1">
    <property type="protein sequence ID" value="PPA45107.1"/>
    <property type="gene ID" value="WBGene00283476"/>
</dbReference>
<gene>
    <name evidence="2" type="primary">WBGene00283476</name>
</gene>
<reference evidence="3" key="1">
    <citation type="journal article" date="2008" name="Nat. Genet.">
        <title>The Pristionchus pacificus genome provides a unique perspective on nematode lifestyle and parasitism.</title>
        <authorList>
            <person name="Dieterich C."/>
            <person name="Clifton S.W."/>
            <person name="Schuster L.N."/>
            <person name="Chinwalla A."/>
            <person name="Delehaunty K."/>
            <person name="Dinkelacker I."/>
            <person name="Fulton L."/>
            <person name="Fulton R."/>
            <person name="Godfrey J."/>
            <person name="Minx P."/>
            <person name="Mitreva M."/>
            <person name="Roeseler W."/>
            <person name="Tian H."/>
            <person name="Witte H."/>
            <person name="Yang S.P."/>
            <person name="Wilson R.K."/>
            <person name="Sommer R.J."/>
        </authorList>
    </citation>
    <scope>NUCLEOTIDE SEQUENCE [LARGE SCALE GENOMIC DNA]</scope>
    <source>
        <strain evidence="3">PS312</strain>
    </source>
</reference>
<evidence type="ECO:0000256" key="1">
    <source>
        <dbReference type="SAM" id="MobiDB-lite"/>
    </source>
</evidence>
<accession>A0A2A6CGS2</accession>
<reference evidence="2" key="2">
    <citation type="submission" date="2022-06" db="UniProtKB">
        <authorList>
            <consortium name="EnsemblMetazoa"/>
        </authorList>
    </citation>
    <scope>IDENTIFICATION</scope>
    <source>
        <strain evidence="2">PS312</strain>
    </source>
</reference>
<proteinExistence type="predicted"/>
<dbReference type="AlphaFoldDB" id="A0A2A6CGS2"/>
<accession>A0A8R1V5M6</accession>